<evidence type="ECO:0000256" key="4">
    <source>
        <dbReference type="RuleBase" id="RU369029"/>
    </source>
</evidence>
<feature type="compositionally biased region" description="Polar residues" evidence="5">
    <location>
        <begin position="22"/>
        <end position="38"/>
    </location>
</feature>
<keyword evidence="8" id="KW-1185">Reference proteome</keyword>
<reference evidence="7 8" key="1">
    <citation type="submission" date="2024-06" db="EMBL/GenBank/DDBJ databases">
        <title>A chromosome level genome sequence of Diviner's sage (Salvia divinorum).</title>
        <authorList>
            <person name="Ford S.A."/>
            <person name="Ro D.-K."/>
            <person name="Ness R.W."/>
            <person name="Phillips M.A."/>
        </authorList>
    </citation>
    <scope>NUCLEOTIDE SEQUENCE [LARGE SCALE GENOMIC DNA]</scope>
    <source>
        <strain evidence="7">SAF-2024a</strain>
        <tissue evidence="7">Leaf</tissue>
    </source>
</reference>
<organism evidence="7 8">
    <name type="scientific">Salvia divinorum</name>
    <name type="common">Maria pastora</name>
    <name type="synonym">Diviner's sage</name>
    <dbReference type="NCBI Taxonomy" id="28513"/>
    <lineage>
        <taxon>Eukaryota</taxon>
        <taxon>Viridiplantae</taxon>
        <taxon>Streptophyta</taxon>
        <taxon>Embryophyta</taxon>
        <taxon>Tracheophyta</taxon>
        <taxon>Spermatophyta</taxon>
        <taxon>Magnoliopsida</taxon>
        <taxon>eudicotyledons</taxon>
        <taxon>Gunneridae</taxon>
        <taxon>Pentapetalae</taxon>
        <taxon>asterids</taxon>
        <taxon>lamiids</taxon>
        <taxon>Lamiales</taxon>
        <taxon>Lamiaceae</taxon>
        <taxon>Nepetoideae</taxon>
        <taxon>Mentheae</taxon>
        <taxon>Salviinae</taxon>
        <taxon>Salvia</taxon>
        <taxon>Salvia subgen. Calosphace</taxon>
    </lineage>
</organism>
<dbReference type="Proteomes" id="UP001567538">
    <property type="component" value="Unassembled WGS sequence"/>
</dbReference>
<sequence length="250" mass="27507">MGDCEELSLELSIGGKYAGKSNLNANCESGDVGNSETVDLQRRREIQASRRQEARRKREEKVKRSRGVGFVNDKLFLETQRFQGRIRGREIREKEFNFERKDGSCEVADGLGLGLSLFSEKNQSLYPKVQLVEPKSDSENSNGVKSVGHCSHYYSMSQKGGAGSKQESSSPASESGGEARKGERRLPCVSATGEGPNAKTVMGFLHKYDKREVSIMCVCHGSLFSPAEFMEHAGCGDVSNPLRRITVVTS</sequence>
<dbReference type="PANTHER" id="PTHR31413">
    <property type="entry name" value="AFP HOMOLOG 2"/>
    <property type="match status" value="1"/>
</dbReference>
<accession>A0ABD1GA70</accession>
<evidence type="ECO:0000256" key="1">
    <source>
        <dbReference type="ARBA" id="ARBA00004123"/>
    </source>
</evidence>
<protein>
    <recommendedName>
        <fullName evidence="4">Ninja-family protein</fullName>
    </recommendedName>
    <alternativeName>
        <fullName evidence="4">ABI-binding protein</fullName>
    </alternativeName>
</protein>
<dbReference type="InterPro" id="IPR032308">
    <property type="entry name" value="TDBD"/>
</dbReference>
<comment type="function">
    <text evidence="4">Acts as a negative regulator of abscisic acid (ABA) response.</text>
</comment>
<proteinExistence type="inferred from homology"/>
<evidence type="ECO:0000256" key="3">
    <source>
        <dbReference type="ARBA" id="ARBA00023242"/>
    </source>
</evidence>
<dbReference type="InterPro" id="IPR031307">
    <property type="entry name" value="Ninja_fam"/>
</dbReference>
<feature type="domain" description="Tify" evidence="6">
    <location>
        <begin position="213"/>
        <end position="246"/>
    </location>
</feature>
<keyword evidence="3 4" id="KW-0539">Nucleus</keyword>
<dbReference type="Pfam" id="PF16135">
    <property type="entry name" value="TDBD"/>
    <property type="match status" value="1"/>
</dbReference>
<feature type="region of interest" description="Disordered" evidence="5">
    <location>
        <begin position="22"/>
        <end position="60"/>
    </location>
</feature>
<feature type="compositionally biased region" description="Basic and acidic residues" evidence="5">
    <location>
        <begin position="177"/>
        <end position="186"/>
    </location>
</feature>
<evidence type="ECO:0000259" key="6">
    <source>
        <dbReference type="Pfam" id="PF16135"/>
    </source>
</evidence>
<dbReference type="PANTHER" id="PTHR31413:SF31">
    <property type="entry name" value="NINJA-FAMILY PROTEIN AFP3"/>
    <property type="match status" value="1"/>
</dbReference>
<feature type="region of interest" description="Disordered" evidence="5">
    <location>
        <begin position="157"/>
        <end position="193"/>
    </location>
</feature>
<evidence type="ECO:0000313" key="8">
    <source>
        <dbReference type="Proteomes" id="UP001567538"/>
    </source>
</evidence>
<feature type="compositionally biased region" description="Basic and acidic residues" evidence="5">
    <location>
        <begin position="39"/>
        <end position="60"/>
    </location>
</feature>
<comment type="subcellular location">
    <subcellularLocation>
        <location evidence="1 4">Nucleus</location>
    </subcellularLocation>
</comment>
<evidence type="ECO:0000256" key="5">
    <source>
        <dbReference type="SAM" id="MobiDB-lite"/>
    </source>
</evidence>
<evidence type="ECO:0000256" key="2">
    <source>
        <dbReference type="ARBA" id="ARBA00006081"/>
    </source>
</evidence>
<name>A0ABD1GA70_SALDI</name>
<evidence type="ECO:0000313" key="7">
    <source>
        <dbReference type="EMBL" id="KAL1540959.1"/>
    </source>
</evidence>
<gene>
    <name evidence="7" type="ORF">AAHA92_25237</name>
</gene>
<dbReference type="EMBL" id="JBEAFC010000009">
    <property type="protein sequence ID" value="KAL1540959.1"/>
    <property type="molecule type" value="Genomic_DNA"/>
</dbReference>
<comment type="caution">
    <text evidence="7">The sequence shown here is derived from an EMBL/GenBank/DDBJ whole genome shotgun (WGS) entry which is preliminary data.</text>
</comment>
<comment type="similarity">
    <text evidence="2 4">Belongs to the Ninja family.</text>
</comment>
<dbReference type="AlphaFoldDB" id="A0ABD1GA70"/>
<feature type="compositionally biased region" description="Low complexity" evidence="5">
    <location>
        <begin position="164"/>
        <end position="176"/>
    </location>
</feature>
<dbReference type="GO" id="GO:0005634">
    <property type="term" value="C:nucleus"/>
    <property type="evidence" value="ECO:0007669"/>
    <property type="project" value="UniProtKB-SubCell"/>
</dbReference>